<name>A0ABV4A8D5_9ENTR</name>
<feature type="domain" description="DUF6680" evidence="2">
    <location>
        <begin position="7"/>
        <end position="188"/>
    </location>
</feature>
<gene>
    <name evidence="3" type="ORF">AB7Z85_14595</name>
</gene>
<evidence type="ECO:0000259" key="2">
    <source>
        <dbReference type="Pfam" id="PF20385"/>
    </source>
</evidence>
<comment type="caution">
    <text evidence="3">The sequence shown here is derived from an EMBL/GenBank/DDBJ whole genome shotgun (WGS) entry which is preliminary data.</text>
</comment>
<dbReference type="EMBL" id="JBFZPZ010000011">
    <property type="protein sequence ID" value="MEX9253724.1"/>
    <property type="molecule type" value="Genomic_DNA"/>
</dbReference>
<dbReference type="Proteomes" id="UP001561463">
    <property type="component" value="Unassembled WGS sequence"/>
</dbReference>
<dbReference type="Pfam" id="PF20385">
    <property type="entry name" value="DUF6680"/>
    <property type="match status" value="1"/>
</dbReference>
<keyword evidence="4" id="KW-1185">Reference proteome</keyword>
<dbReference type="RefSeq" id="WP_369498239.1">
    <property type="nucleotide sequence ID" value="NZ_JBFZPZ010000011.1"/>
</dbReference>
<dbReference type="InterPro" id="IPR046502">
    <property type="entry name" value="DUF6680"/>
</dbReference>
<feature type="compositionally biased region" description="Polar residues" evidence="1">
    <location>
        <begin position="184"/>
        <end position="200"/>
    </location>
</feature>
<feature type="region of interest" description="Disordered" evidence="1">
    <location>
        <begin position="184"/>
        <end position="208"/>
    </location>
</feature>
<evidence type="ECO:0000256" key="1">
    <source>
        <dbReference type="SAM" id="MobiDB-lite"/>
    </source>
</evidence>
<reference evidence="3 4" key="1">
    <citation type="submission" date="2024-03" db="EMBL/GenBank/DDBJ databases">
        <title>Role of Flies in the Dissemination of Carbapenem-Resistant Enterobacteriaceae (CRE): An Epidemiological and Genomic Study in China.</title>
        <authorList>
            <person name="Chen K."/>
            <person name="Zhang R."/>
            <person name="Chen S."/>
        </authorList>
    </citation>
    <scope>NUCLEOTIDE SEQUENCE [LARGE SCALE GENOMIC DNA]</scope>
    <source>
        <strain evidence="4">fly-313</strain>
    </source>
</reference>
<sequence length="208" mass="24253">MNILFGMETKDIIMTAAVIVGPVLAVQIQKTLEQFRERKQSRLTIFRTLMSTRAQRLHREHVQALNMIDLEFYGRKLPIIRIRYQTKKEQTVTHSWKSYNSHLNKIKDYPDINIWVSKSDDLFTDLLYALSQAMNYDFDKVQLQRDCYRPIAHGDLETTQANILKGLEKVFSGDTALPMFITNAPMNNSNQNDEVMPETTTDFDTETR</sequence>
<proteinExistence type="predicted"/>
<protein>
    <submittedName>
        <fullName evidence="3">DUF6680 family protein</fullName>
    </submittedName>
</protein>
<evidence type="ECO:0000313" key="4">
    <source>
        <dbReference type="Proteomes" id="UP001561463"/>
    </source>
</evidence>
<organism evidence="3 4">
    <name type="scientific">Pseudenterobacter timonensis</name>
    <dbReference type="NCBI Taxonomy" id="1755099"/>
    <lineage>
        <taxon>Bacteria</taxon>
        <taxon>Pseudomonadati</taxon>
        <taxon>Pseudomonadota</taxon>
        <taxon>Gammaproteobacteria</taxon>
        <taxon>Enterobacterales</taxon>
        <taxon>Enterobacteriaceae</taxon>
        <taxon>Pseudenterobacter</taxon>
    </lineage>
</organism>
<evidence type="ECO:0000313" key="3">
    <source>
        <dbReference type="EMBL" id="MEX9253724.1"/>
    </source>
</evidence>
<accession>A0ABV4A8D5</accession>